<dbReference type="AlphaFoldDB" id="A0A1I6Q0V6"/>
<evidence type="ECO:0000313" key="9">
    <source>
        <dbReference type="Proteomes" id="UP000199139"/>
    </source>
</evidence>
<dbReference type="EMBL" id="BJWJ01000030">
    <property type="protein sequence ID" value="GEM05333.1"/>
    <property type="molecule type" value="Genomic_DNA"/>
</dbReference>
<reference evidence="7 10" key="2">
    <citation type="submission" date="2019-07" db="EMBL/GenBank/DDBJ databases">
        <title>Whole genome shotgun sequence of Halolactibacillus miurensis NBRC 100873.</title>
        <authorList>
            <person name="Hosoyama A."/>
            <person name="Uohara A."/>
            <person name="Ohji S."/>
            <person name="Ichikawa N."/>
        </authorList>
    </citation>
    <scope>NUCLEOTIDE SEQUENCE [LARGE SCALE GENOMIC DNA]</scope>
    <source>
        <strain evidence="7 10">NBRC 100873</strain>
    </source>
</reference>
<keyword evidence="3 6" id="KW-0812">Transmembrane</keyword>
<keyword evidence="5 6" id="KW-0472">Membrane</keyword>
<dbReference type="Pfam" id="PF01925">
    <property type="entry name" value="TauE"/>
    <property type="match status" value="1"/>
</dbReference>
<feature type="transmembrane region" description="Helical" evidence="6">
    <location>
        <begin position="174"/>
        <end position="196"/>
    </location>
</feature>
<name>A0A1I6Q0V6_9BACI</name>
<sequence length="253" mass="27196">MAVIYFLVALVATLLGSLAGLGGGVIIKPILDLLGDFDLATISILSSVTVLSMAVVSMFKLKTAGYRFNRQLTVLIASGSIIGGVMGQLSFRYLIHLFPNLGEMQSLMLVVVMGIIFFMYNFSPSINRQGPISKLLIFTIGLLLGALSAFLGIGGGPLNVVILHLLFFMSPREASAHSVLIILFAQMASVISLLASGQFIIETYDILIIMVFGGILGGWIGAKLSPLVSNQRIRYMFNVTIILIALININNIL</sequence>
<feature type="transmembrane region" description="Helical" evidence="6">
    <location>
        <begin position="40"/>
        <end position="61"/>
    </location>
</feature>
<evidence type="ECO:0000256" key="4">
    <source>
        <dbReference type="ARBA" id="ARBA00022989"/>
    </source>
</evidence>
<dbReference type="GO" id="GO:0005886">
    <property type="term" value="C:plasma membrane"/>
    <property type="evidence" value="ECO:0007669"/>
    <property type="project" value="UniProtKB-SubCell"/>
</dbReference>
<keyword evidence="10" id="KW-1185">Reference proteome</keyword>
<comment type="subcellular location">
    <subcellularLocation>
        <location evidence="6">Cell membrane</location>
        <topology evidence="6">Multi-pass membrane protein</topology>
    </subcellularLocation>
    <subcellularLocation>
        <location evidence="1">Membrane</location>
        <topology evidence="1">Multi-pass membrane protein</topology>
    </subcellularLocation>
</comment>
<keyword evidence="6" id="KW-1003">Cell membrane</keyword>
<gene>
    <name evidence="7" type="ORF">HMI01_23210</name>
    <name evidence="8" type="ORF">SAMN05421668_10322</name>
</gene>
<dbReference type="Proteomes" id="UP000199139">
    <property type="component" value="Unassembled WGS sequence"/>
</dbReference>
<evidence type="ECO:0000256" key="3">
    <source>
        <dbReference type="ARBA" id="ARBA00022692"/>
    </source>
</evidence>
<proteinExistence type="inferred from homology"/>
<feature type="transmembrane region" description="Helical" evidence="6">
    <location>
        <begin position="107"/>
        <end position="123"/>
    </location>
</feature>
<feature type="transmembrane region" description="Helical" evidence="6">
    <location>
        <begin position="233"/>
        <end position="252"/>
    </location>
</feature>
<evidence type="ECO:0000313" key="7">
    <source>
        <dbReference type="EMBL" id="GEM05333.1"/>
    </source>
</evidence>
<comment type="similarity">
    <text evidence="2 6">Belongs to the 4-toluene sulfonate uptake permease (TSUP) (TC 2.A.102) family.</text>
</comment>
<accession>A0A1I6Q0V6</accession>
<reference evidence="8 9" key="1">
    <citation type="submission" date="2016-10" db="EMBL/GenBank/DDBJ databases">
        <authorList>
            <person name="de Groot N.N."/>
        </authorList>
    </citation>
    <scope>NUCLEOTIDE SEQUENCE [LARGE SCALE GENOMIC DNA]</scope>
    <source>
        <strain evidence="8 9">DSM 17074</strain>
    </source>
</reference>
<dbReference type="OrthoDB" id="3181470at2"/>
<feature type="transmembrane region" description="Helical" evidence="6">
    <location>
        <begin position="203"/>
        <end position="221"/>
    </location>
</feature>
<dbReference type="Proteomes" id="UP000321773">
    <property type="component" value="Unassembled WGS sequence"/>
</dbReference>
<evidence type="ECO:0000256" key="6">
    <source>
        <dbReference type="RuleBase" id="RU363041"/>
    </source>
</evidence>
<evidence type="ECO:0000313" key="10">
    <source>
        <dbReference type="Proteomes" id="UP000321773"/>
    </source>
</evidence>
<evidence type="ECO:0000256" key="1">
    <source>
        <dbReference type="ARBA" id="ARBA00004141"/>
    </source>
</evidence>
<feature type="transmembrane region" description="Helical" evidence="6">
    <location>
        <begin position="135"/>
        <end position="168"/>
    </location>
</feature>
<dbReference type="RefSeq" id="WP_089852870.1">
    <property type="nucleotide sequence ID" value="NZ_BJWJ01000030.1"/>
</dbReference>
<evidence type="ECO:0000256" key="5">
    <source>
        <dbReference type="ARBA" id="ARBA00023136"/>
    </source>
</evidence>
<keyword evidence="4 6" id="KW-1133">Transmembrane helix</keyword>
<protein>
    <recommendedName>
        <fullName evidence="6">Probable membrane transporter protein</fullName>
    </recommendedName>
</protein>
<dbReference type="InterPro" id="IPR051598">
    <property type="entry name" value="TSUP/Inactive_protease-like"/>
</dbReference>
<dbReference type="EMBL" id="FPAI01000003">
    <property type="protein sequence ID" value="SFS46052.1"/>
    <property type="molecule type" value="Genomic_DNA"/>
</dbReference>
<evidence type="ECO:0000256" key="2">
    <source>
        <dbReference type="ARBA" id="ARBA00009142"/>
    </source>
</evidence>
<dbReference type="STRING" id="306541.SAMN05421668_10322"/>
<dbReference type="InterPro" id="IPR002781">
    <property type="entry name" value="TM_pro_TauE-like"/>
</dbReference>
<evidence type="ECO:0000313" key="8">
    <source>
        <dbReference type="EMBL" id="SFS46052.1"/>
    </source>
</evidence>
<organism evidence="8 9">
    <name type="scientific">Halolactibacillus miurensis</name>
    <dbReference type="NCBI Taxonomy" id="306541"/>
    <lineage>
        <taxon>Bacteria</taxon>
        <taxon>Bacillati</taxon>
        <taxon>Bacillota</taxon>
        <taxon>Bacilli</taxon>
        <taxon>Bacillales</taxon>
        <taxon>Bacillaceae</taxon>
        <taxon>Halolactibacillus</taxon>
    </lineage>
</organism>
<feature type="transmembrane region" description="Helical" evidence="6">
    <location>
        <begin position="73"/>
        <end position="95"/>
    </location>
</feature>
<dbReference type="PANTHER" id="PTHR43701">
    <property type="entry name" value="MEMBRANE TRANSPORTER PROTEIN MJ0441-RELATED"/>
    <property type="match status" value="1"/>
</dbReference>
<dbReference type="PANTHER" id="PTHR43701:SF2">
    <property type="entry name" value="MEMBRANE TRANSPORTER PROTEIN YJNA-RELATED"/>
    <property type="match status" value="1"/>
</dbReference>